<evidence type="ECO:0000313" key="3">
    <source>
        <dbReference type="Proteomes" id="UP000244336"/>
    </source>
</evidence>
<dbReference type="EMBL" id="CM009757">
    <property type="protein sequence ID" value="PUZ41670.1"/>
    <property type="molecule type" value="Genomic_DNA"/>
</dbReference>
<evidence type="ECO:0000256" key="1">
    <source>
        <dbReference type="SAM" id="MobiDB-lite"/>
    </source>
</evidence>
<proteinExistence type="predicted"/>
<name>A0A2T7CE91_9POAL</name>
<gene>
    <name evidence="2" type="ORF">GQ55_9G522900</name>
</gene>
<organism evidence="2 3">
    <name type="scientific">Panicum hallii var. hallii</name>
    <dbReference type="NCBI Taxonomy" id="1504633"/>
    <lineage>
        <taxon>Eukaryota</taxon>
        <taxon>Viridiplantae</taxon>
        <taxon>Streptophyta</taxon>
        <taxon>Embryophyta</taxon>
        <taxon>Tracheophyta</taxon>
        <taxon>Spermatophyta</taxon>
        <taxon>Magnoliopsida</taxon>
        <taxon>Liliopsida</taxon>
        <taxon>Poales</taxon>
        <taxon>Poaceae</taxon>
        <taxon>PACMAD clade</taxon>
        <taxon>Panicoideae</taxon>
        <taxon>Panicodae</taxon>
        <taxon>Paniceae</taxon>
        <taxon>Panicinae</taxon>
        <taxon>Panicum</taxon>
        <taxon>Panicum sect. Panicum</taxon>
    </lineage>
</organism>
<keyword evidence="3" id="KW-1185">Reference proteome</keyword>
<accession>A0A2T7CE91</accession>
<dbReference type="Gramene" id="PUZ41670">
    <property type="protein sequence ID" value="PUZ41670"/>
    <property type="gene ID" value="GQ55_9G522900"/>
</dbReference>
<sequence length="144" mass="15334">MASLFFSPPRNRRRGFDSDWGSGTLTPPAARWVACGPLIWVSPASPLDKPAKWLLRRPGAASRSWDLPKKETGAAADGPLKRNGNLARQGTELGPGILISRGVGLSRRAALIGAVVVATSFLAATDAVDKHPVWSALVFPRLDV</sequence>
<evidence type="ECO:0000313" key="2">
    <source>
        <dbReference type="EMBL" id="PUZ41670.1"/>
    </source>
</evidence>
<dbReference type="Proteomes" id="UP000244336">
    <property type="component" value="Chromosome 9"/>
</dbReference>
<protein>
    <submittedName>
        <fullName evidence="2">Uncharacterized protein</fullName>
    </submittedName>
</protein>
<feature type="region of interest" description="Disordered" evidence="1">
    <location>
        <begin position="59"/>
        <end position="83"/>
    </location>
</feature>
<reference evidence="2 3" key="1">
    <citation type="submission" date="2018-04" db="EMBL/GenBank/DDBJ databases">
        <title>WGS assembly of Panicum hallii var. hallii HAL2.</title>
        <authorList>
            <person name="Lovell J."/>
            <person name="Jenkins J."/>
            <person name="Lowry D."/>
            <person name="Mamidi S."/>
            <person name="Sreedasyam A."/>
            <person name="Weng X."/>
            <person name="Barry K."/>
            <person name="Bonette J."/>
            <person name="Campitelli B."/>
            <person name="Daum C."/>
            <person name="Gordon S."/>
            <person name="Gould B."/>
            <person name="Lipzen A."/>
            <person name="MacQueen A."/>
            <person name="Palacio-Mejia J."/>
            <person name="Plott C."/>
            <person name="Shakirov E."/>
            <person name="Shu S."/>
            <person name="Yoshinaga Y."/>
            <person name="Zane M."/>
            <person name="Rokhsar D."/>
            <person name="Grimwood J."/>
            <person name="Schmutz J."/>
            <person name="Juenger T."/>
        </authorList>
    </citation>
    <scope>NUCLEOTIDE SEQUENCE [LARGE SCALE GENOMIC DNA]</scope>
    <source>
        <strain evidence="3">cv. HAL2</strain>
    </source>
</reference>
<dbReference type="AlphaFoldDB" id="A0A2T7CE91"/>